<gene>
    <name evidence="16" type="ORF">B7463_g5846</name>
</gene>
<evidence type="ECO:0000256" key="12">
    <source>
        <dbReference type="ARBA" id="ARBA00023136"/>
    </source>
</evidence>
<evidence type="ECO:0000256" key="11">
    <source>
        <dbReference type="ARBA" id="ARBA00023098"/>
    </source>
</evidence>
<comment type="similarity">
    <text evidence="2">Belongs to the fatty acid desaturase type 1 family.</text>
</comment>
<comment type="caution">
    <text evidence="16">The sequence shown here is derived from an EMBL/GenBank/DDBJ whole genome shotgun (WGS) entry which is preliminary data.</text>
</comment>
<feature type="transmembrane region" description="Helical" evidence="14">
    <location>
        <begin position="62"/>
        <end position="82"/>
    </location>
</feature>
<dbReference type="PANTHER" id="PTHR11351:SF31">
    <property type="entry name" value="DESATURASE 1, ISOFORM A-RELATED"/>
    <property type="match status" value="1"/>
</dbReference>
<keyword evidence="6" id="KW-0479">Metal-binding</keyword>
<evidence type="ECO:0000256" key="1">
    <source>
        <dbReference type="ARBA" id="ARBA00004141"/>
    </source>
</evidence>
<dbReference type="EMBL" id="NCSJ02000099">
    <property type="protein sequence ID" value="RFU30483.1"/>
    <property type="molecule type" value="Genomic_DNA"/>
</dbReference>
<keyword evidence="13" id="KW-0275">Fatty acid biosynthesis</keyword>
<dbReference type="PIRSF" id="PIRSF000345">
    <property type="entry name" value="OLE1"/>
    <property type="match status" value="1"/>
</dbReference>
<keyword evidence="11" id="KW-0443">Lipid metabolism</keyword>
<evidence type="ECO:0000256" key="5">
    <source>
        <dbReference type="ARBA" id="ARBA00022692"/>
    </source>
</evidence>
<feature type="transmembrane region" description="Helical" evidence="14">
    <location>
        <begin position="180"/>
        <end position="198"/>
    </location>
</feature>
<keyword evidence="10" id="KW-0408">Iron</keyword>
<keyword evidence="8 14" id="KW-1133">Transmembrane helix</keyword>
<evidence type="ECO:0000256" key="8">
    <source>
        <dbReference type="ARBA" id="ARBA00022989"/>
    </source>
</evidence>
<dbReference type="GO" id="GO:0004768">
    <property type="term" value="F:stearoyl-CoA 9-desaturase activity"/>
    <property type="evidence" value="ECO:0007669"/>
    <property type="project" value="InterPro"/>
</dbReference>
<dbReference type="Pfam" id="PF00173">
    <property type="entry name" value="Cyt-b5"/>
    <property type="match status" value="1"/>
</dbReference>
<dbReference type="GO" id="GO:0020037">
    <property type="term" value="F:heme binding"/>
    <property type="evidence" value="ECO:0007669"/>
    <property type="project" value="InterPro"/>
</dbReference>
<comment type="subcellular location">
    <subcellularLocation>
        <location evidence="1">Membrane</location>
        <topology evidence="1">Multi-pass membrane protein</topology>
    </subcellularLocation>
</comment>
<dbReference type="PROSITE" id="PS00476">
    <property type="entry name" value="FATTY_ACID_DESATUR_1"/>
    <property type="match status" value="1"/>
</dbReference>
<sequence>MAPSTKRHEEARMDSKRQHISEMPFTLDNWHEHIDWLNTFVVAILPAFGLVAMFYTPLRGATLVWSVFYYFITGLGITAGYHRLWAHRSYKACLPLQIWLAAVGAGAVENSIRRWSRDHRAHHRFTDTDKDPYSVRKGFIYSHMGWLVLKQDPKRLGRSDITDLNRDAVVVWQHKHYVEIALVMGLILPSVVSGLGWGDWVGGLVYAGILRIFFVQQATFCVNSVAHWIGDQPFDDRNSPRDHVLTALLTLGEGYHNFHHEFPSDYRNAIEWYQYDPTKWSIALWKKLGLASDLKTFRHNVIEIGRLQQQQKVVDLKMAQLALAPVSEGLPAVGWKEFERRTNDGQCLIVIAGIIHDVGDFMKDHPGGMAMIQNGIGHDATALFNGSTYSHSYFAHRLLWTLRIGILQDRYEVEVLKPEKQDKITDVLIDDSELPSTINETIDY</sequence>
<feature type="non-terminal residue" evidence="16">
    <location>
        <position position="444"/>
    </location>
</feature>
<keyword evidence="17" id="KW-1185">Reference proteome</keyword>
<evidence type="ECO:0000313" key="17">
    <source>
        <dbReference type="Proteomes" id="UP000258309"/>
    </source>
</evidence>
<dbReference type="Pfam" id="PF00487">
    <property type="entry name" value="FA_desaturase"/>
    <property type="match status" value="1"/>
</dbReference>
<dbReference type="InterPro" id="IPR015876">
    <property type="entry name" value="Acyl-CoA_DS"/>
</dbReference>
<feature type="domain" description="Cytochrome b5 heme-binding" evidence="15">
    <location>
        <begin position="330"/>
        <end position="408"/>
    </location>
</feature>
<keyword evidence="3" id="KW-0444">Lipid biosynthesis</keyword>
<dbReference type="GO" id="GO:0005789">
    <property type="term" value="C:endoplasmic reticulum membrane"/>
    <property type="evidence" value="ECO:0007669"/>
    <property type="project" value="TreeGrafter"/>
</dbReference>
<dbReference type="OMA" id="WNDWRGG"/>
<evidence type="ECO:0000256" key="10">
    <source>
        <dbReference type="ARBA" id="ARBA00023004"/>
    </source>
</evidence>
<feature type="non-terminal residue" evidence="16">
    <location>
        <position position="1"/>
    </location>
</feature>
<keyword evidence="4" id="KW-0349">Heme</keyword>
<dbReference type="PANTHER" id="PTHR11351">
    <property type="entry name" value="ACYL-COA DESATURASE"/>
    <property type="match status" value="1"/>
</dbReference>
<reference evidence="16 17" key="1">
    <citation type="submission" date="2018-05" db="EMBL/GenBank/DDBJ databases">
        <title>Draft genome sequence of Scytalidium lignicola DSM 105466, a ubiquitous saprotrophic fungus.</title>
        <authorList>
            <person name="Buettner E."/>
            <person name="Gebauer A.M."/>
            <person name="Hofrichter M."/>
            <person name="Liers C."/>
            <person name="Kellner H."/>
        </authorList>
    </citation>
    <scope>NUCLEOTIDE SEQUENCE [LARGE SCALE GENOMIC DNA]</scope>
    <source>
        <strain evidence="16 17">DSM 105466</strain>
    </source>
</reference>
<evidence type="ECO:0000256" key="6">
    <source>
        <dbReference type="ARBA" id="ARBA00022723"/>
    </source>
</evidence>
<dbReference type="Gene3D" id="3.10.120.10">
    <property type="entry name" value="Cytochrome b5-like heme/steroid binding domain"/>
    <property type="match status" value="1"/>
</dbReference>
<dbReference type="SMART" id="SM01117">
    <property type="entry name" value="Cyt-b5"/>
    <property type="match status" value="1"/>
</dbReference>
<keyword evidence="9" id="KW-0560">Oxidoreductase</keyword>
<keyword evidence="12 14" id="KW-0472">Membrane</keyword>
<dbReference type="GO" id="GO:0005506">
    <property type="term" value="F:iron ion binding"/>
    <property type="evidence" value="ECO:0007669"/>
    <property type="project" value="TreeGrafter"/>
</dbReference>
<dbReference type="PROSITE" id="PS50255">
    <property type="entry name" value="CYTOCHROME_B5_2"/>
    <property type="match status" value="1"/>
</dbReference>
<keyword evidence="5 14" id="KW-0812">Transmembrane</keyword>
<dbReference type="STRING" id="5539.A0A3E2HBH5"/>
<dbReference type="PRINTS" id="PR00075">
    <property type="entry name" value="FACDDSATRASE"/>
</dbReference>
<dbReference type="Proteomes" id="UP000258309">
    <property type="component" value="Unassembled WGS sequence"/>
</dbReference>
<dbReference type="InterPro" id="IPR005804">
    <property type="entry name" value="FA_desaturase_dom"/>
</dbReference>
<keyword evidence="7" id="KW-0276">Fatty acid metabolism</keyword>
<organism evidence="16 17">
    <name type="scientific">Scytalidium lignicola</name>
    <name type="common">Hyphomycete</name>
    <dbReference type="NCBI Taxonomy" id="5539"/>
    <lineage>
        <taxon>Eukaryota</taxon>
        <taxon>Fungi</taxon>
        <taxon>Dikarya</taxon>
        <taxon>Ascomycota</taxon>
        <taxon>Pezizomycotina</taxon>
        <taxon>Leotiomycetes</taxon>
        <taxon>Leotiomycetes incertae sedis</taxon>
        <taxon>Scytalidium</taxon>
    </lineage>
</organism>
<evidence type="ECO:0000256" key="2">
    <source>
        <dbReference type="ARBA" id="ARBA00009295"/>
    </source>
</evidence>
<evidence type="ECO:0000256" key="14">
    <source>
        <dbReference type="SAM" id="Phobius"/>
    </source>
</evidence>
<dbReference type="InterPro" id="IPR018506">
    <property type="entry name" value="Cyt_B5_heme-BS"/>
</dbReference>
<name>A0A3E2HBH5_SCYLI</name>
<evidence type="ECO:0000256" key="13">
    <source>
        <dbReference type="ARBA" id="ARBA00023160"/>
    </source>
</evidence>
<dbReference type="InterPro" id="IPR036400">
    <property type="entry name" value="Cyt_B5-like_heme/steroid_sf"/>
</dbReference>
<dbReference type="GO" id="GO:0006636">
    <property type="term" value="P:unsaturated fatty acid biosynthetic process"/>
    <property type="evidence" value="ECO:0007669"/>
    <property type="project" value="InterPro"/>
</dbReference>
<dbReference type="InterPro" id="IPR001522">
    <property type="entry name" value="FADS-1_CS"/>
</dbReference>
<evidence type="ECO:0000256" key="7">
    <source>
        <dbReference type="ARBA" id="ARBA00022832"/>
    </source>
</evidence>
<dbReference type="InterPro" id="IPR001199">
    <property type="entry name" value="Cyt_B5-like_heme/steroid-bd"/>
</dbReference>
<protein>
    <recommendedName>
        <fullName evidence="15">Cytochrome b5 heme-binding domain-containing protein</fullName>
    </recommendedName>
</protein>
<dbReference type="SUPFAM" id="SSF55856">
    <property type="entry name" value="Cytochrome b5-like heme/steroid binding domain"/>
    <property type="match status" value="1"/>
</dbReference>
<evidence type="ECO:0000256" key="4">
    <source>
        <dbReference type="ARBA" id="ARBA00022617"/>
    </source>
</evidence>
<evidence type="ECO:0000259" key="15">
    <source>
        <dbReference type="PROSITE" id="PS50255"/>
    </source>
</evidence>
<evidence type="ECO:0000313" key="16">
    <source>
        <dbReference type="EMBL" id="RFU30483.1"/>
    </source>
</evidence>
<dbReference type="PROSITE" id="PS00191">
    <property type="entry name" value="CYTOCHROME_B5_1"/>
    <property type="match status" value="1"/>
</dbReference>
<dbReference type="AlphaFoldDB" id="A0A3E2HBH5"/>
<dbReference type="OrthoDB" id="10260134at2759"/>
<proteinExistence type="inferred from homology"/>
<accession>A0A3E2HBH5</accession>
<feature type="transmembrane region" description="Helical" evidence="14">
    <location>
        <begin position="36"/>
        <end position="55"/>
    </location>
</feature>
<dbReference type="InterPro" id="IPR009160">
    <property type="entry name" value="Acyl-CoA_deSatase_haem/ster-bd"/>
</dbReference>
<dbReference type="CDD" id="cd03505">
    <property type="entry name" value="Delta9-FADS-like"/>
    <property type="match status" value="1"/>
</dbReference>
<evidence type="ECO:0000256" key="3">
    <source>
        <dbReference type="ARBA" id="ARBA00022516"/>
    </source>
</evidence>
<evidence type="ECO:0000256" key="9">
    <source>
        <dbReference type="ARBA" id="ARBA00023002"/>
    </source>
</evidence>